<keyword evidence="2" id="KW-1015">Disulfide bond</keyword>
<feature type="domain" description="Peptidase S1" evidence="4">
    <location>
        <begin position="20"/>
        <end position="237"/>
    </location>
</feature>
<dbReference type="InterPro" id="IPR043504">
    <property type="entry name" value="Peptidase_S1_PA_chymotrypsin"/>
</dbReference>
<comment type="caution">
    <text evidence="5">The sequence shown here is derived from an EMBL/GenBank/DDBJ whole genome shotgun (WGS) entry which is preliminary data.</text>
</comment>
<dbReference type="PANTHER" id="PTHR24276">
    <property type="entry name" value="POLYSERASE-RELATED"/>
    <property type="match status" value="1"/>
</dbReference>
<dbReference type="SUPFAM" id="SSF101898">
    <property type="entry name" value="NHL repeat"/>
    <property type="match status" value="1"/>
</dbReference>
<evidence type="ECO:0000313" key="5">
    <source>
        <dbReference type="EMBL" id="GID79795.1"/>
    </source>
</evidence>
<feature type="signal peptide" evidence="3">
    <location>
        <begin position="1"/>
        <end position="20"/>
    </location>
</feature>
<evidence type="ECO:0000256" key="2">
    <source>
        <dbReference type="ARBA" id="ARBA00023157"/>
    </source>
</evidence>
<keyword evidence="6" id="KW-1185">Reference proteome</keyword>
<dbReference type="PROSITE" id="PS50240">
    <property type="entry name" value="TRYPSIN_DOM"/>
    <property type="match status" value="1"/>
</dbReference>
<dbReference type="PANTHER" id="PTHR24276:SF98">
    <property type="entry name" value="FI18310P1-RELATED"/>
    <property type="match status" value="1"/>
</dbReference>
<dbReference type="Proteomes" id="UP000609879">
    <property type="component" value="Unassembled WGS sequence"/>
</dbReference>
<dbReference type="InterPro" id="IPR001254">
    <property type="entry name" value="Trypsin_dom"/>
</dbReference>
<keyword evidence="3" id="KW-0732">Signal</keyword>
<name>A0ABQ3YIP3_9ACTN</name>
<dbReference type="Gene3D" id="2.40.10.10">
    <property type="entry name" value="Trypsin-like serine proteases"/>
    <property type="match status" value="1"/>
</dbReference>
<dbReference type="SUPFAM" id="SSF50494">
    <property type="entry name" value="Trypsin-like serine proteases"/>
    <property type="match status" value="1"/>
</dbReference>
<sequence length="720" mass="74504">MTLATTAVVVTVLAAGSAQAVDGDEVPDGTYAFAAKVTVGTQPDAQACSGALVAPQWVITARGCFGPEPIQLGAPARDTTVTVGRTDLAGSGGHVAPVVWLVPHPDRDVVLARLATPATGITPVRVAGTAPVAGETLRAAGYGRTRTTWVPDRLHAADFTVGDVQAGTVAISPAGDGVICKGDAGGPALRETSTGPELVGLHHTSAGGGCLGATGTDATAVETRADALAGWIRQTTVADVQIYGALPDGRLTFSVIDSASGDRLTTVTSTATLGFTPRAMAALNQNTLLVTSDQAALYRIDITGNNPALTFAAPVPVFTSGWSHRLLSYDGDGTLFGIAGDFMRRYTVTSAKPGAAQIINNNLVIADGLGSIQNLAATGPDYVIGSATTGAVRAYRIPRLGTWTSATLTTSTVWAGFNAVVSPGRGLYYGRTASGGLSRFSDPTPNDLNGAGLVSYPNDPVDTAGWATPILAAVPFAANPQSRVDTSIFGLTADRRLTYTAIDSVTGDRDGPTVVSAQTLPFTPRTLATLNYNTLLVTDTAGNLYRVDIIATKPLLYGTPLDIGDGWTHRLLSFDGNDTLYGIAGSTLRRYRVGKPKPVQADITDNVQVGTGFSQNTMAAPTLGYLLGSTTDGRLLSYPISREGQWSPAHVLAASGWTYESLVSPGNGEYYVRTSAGALLRFKDTDPANGSGTDIKAFPNDPVDTAGWNQIALSAQPYLS</sequence>
<dbReference type="Gene3D" id="2.115.10.10">
    <property type="entry name" value="Tachylectin 2"/>
    <property type="match status" value="2"/>
</dbReference>
<dbReference type="InterPro" id="IPR050430">
    <property type="entry name" value="Peptidase_S1"/>
</dbReference>
<evidence type="ECO:0000259" key="4">
    <source>
        <dbReference type="PROSITE" id="PS50240"/>
    </source>
</evidence>
<comment type="similarity">
    <text evidence="1">Belongs to the peptidase S1 family.</text>
</comment>
<evidence type="ECO:0000256" key="1">
    <source>
        <dbReference type="ARBA" id="ARBA00007664"/>
    </source>
</evidence>
<reference evidence="5 6" key="1">
    <citation type="submission" date="2021-01" db="EMBL/GenBank/DDBJ databases">
        <title>Whole genome shotgun sequence of Actinoplanes deccanensis NBRC 13994.</title>
        <authorList>
            <person name="Komaki H."/>
            <person name="Tamura T."/>
        </authorList>
    </citation>
    <scope>NUCLEOTIDE SEQUENCE [LARGE SCALE GENOMIC DNA]</scope>
    <source>
        <strain evidence="5 6">NBRC 13994</strain>
    </source>
</reference>
<gene>
    <name evidence="5" type="ORF">Ade02nite_84360</name>
</gene>
<feature type="chain" id="PRO_5045197696" description="Peptidase S1 domain-containing protein" evidence="3">
    <location>
        <begin position="21"/>
        <end position="720"/>
    </location>
</feature>
<evidence type="ECO:0000313" key="6">
    <source>
        <dbReference type="Proteomes" id="UP000609879"/>
    </source>
</evidence>
<protein>
    <recommendedName>
        <fullName evidence="4">Peptidase S1 domain-containing protein</fullName>
    </recommendedName>
</protein>
<dbReference type="SMART" id="SM00020">
    <property type="entry name" value="Tryp_SPc"/>
    <property type="match status" value="1"/>
</dbReference>
<dbReference type="Pfam" id="PF00089">
    <property type="entry name" value="Trypsin"/>
    <property type="match status" value="1"/>
</dbReference>
<organism evidence="5 6">
    <name type="scientific">Paractinoplanes deccanensis</name>
    <dbReference type="NCBI Taxonomy" id="113561"/>
    <lineage>
        <taxon>Bacteria</taxon>
        <taxon>Bacillati</taxon>
        <taxon>Actinomycetota</taxon>
        <taxon>Actinomycetes</taxon>
        <taxon>Micromonosporales</taxon>
        <taxon>Micromonosporaceae</taxon>
        <taxon>Paractinoplanes</taxon>
    </lineage>
</organism>
<dbReference type="InterPro" id="IPR001314">
    <property type="entry name" value="Peptidase_S1A"/>
</dbReference>
<dbReference type="EMBL" id="BOMI01000178">
    <property type="protein sequence ID" value="GID79795.1"/>
    <property type="molecule type" value="Genomic_DNA"/>
</dbReference>
<accession>A0ABQ3YIP3</accession>
<proteinExistence type="inferred from homology"/>
<dbReference type="PRINTS" id="PR00722">
    <property type="entry name" value="CHYMOTRYPSIN"/>
</dbReference>
<dbReference type="InterPro" id="IPR009003">
    <property type="entry name" value="Peptidase_S1_PA"/>
</dbReference>
<evidence type="ECO:0000256" key="3">
    <source>
        <dbReference type="SAM" id="SignalP"/>
    </source>
</evidence>